<proteinExistence type="predicted"/>
<reference evidence="8" key="1">
    <citation type="submission" date="2016-10" db="EMBL/GenBank/DDBJ databases">
        <authorList>
            <person name="Varghese N."/>
            <person name="Submissions S."/>
        </authorList>
    </citation>
    <scope>NUCLEOTIDE SEQUENCE [LARGE SCALE GENOMIC DNA]</scope>
    <source>
        <strain evidence="8">DSM 45460</strain>
    </source>
</reference>
<dbReference type="GO" id="GO:0006790">
    <property type="term" value="P:sulfur compound metabolic process"/>
    <property type="evidence" value="ECO:0007669"/>
    <property type="project" value="TreeGrafter"/>
</dbReference>
<keyword evidence="4" id="KW-0560">Oxidoreductase</keyword>
<dbReference type="EMBL" id="FNFM01000005">
    <property type="protein sequence ID" value="SDK20846.1"/>
    <property type="molecule type" value="Genomic_DNA"/>
</dbReference>
<accession>A0A1G9A0H3</accession>
<dbReference type="SUPFAM" id="SSF81296">
    <property type="entry name" value="E set domains"/>
    <property type="match status" value="1"/>
</dbReference>
<evidence type="ECO:0000256" key="4">
    <source>
        <dbReference type="ARBA" id="ARBA00023002"/>
    </source>
</evidence>
<dbReference type="GO" id="GO:0008482">
    <property type="term" value="F:sulfite oxidase activity"/>
    <property type="evidence" value="ECO:0007669"/>
    <property type="project" value="TreeGrafter"/>
</dbReference>
<dbReference type="Pfam" id="PF00174">
    <property type="entry name" value="Oxidored_molyb"/>
    <property type="match status" value="1"/>
</dbReference>
<dbReference type="GO" id="GO:0030151">
    <property type="term" value="F:molybdenum ion binding"/>
    <property type="evidence" value="ECO:0007669"/>
    <property type="project" value="InterPro"/>
</dbReference>
<name>A0A1G9A0H3_ACTMZ</name>
<evidence type="ECO:0000256" key="1">
    <source>
        <dbReference type="ARBA" id="ARBA00001924"/>
    </source>
</evidence>
<feature type="domain" description="Moybdenum cofactor oxidoreductase dimerisation" evidence="6">
    <location>
        <begin position="246"/>
        <end position="357"/>
    </location>
</feature>
<dbReference type="GO" id="GO:0020037">
    <property type="term" value="F:heme binding"/>
    <property type="evidence" value="ECO:0007669"/>
    <property type="project" value="TreeGrafter"/>
</dbReference>
<evidence type="ECO:0000259" key="6">
    <source>
        <dbReference type="Pfam" id="PF03404"/>
    </source>
</evidence>
<dbReference type="GO" id="GO:0043546">
    <property type="term" value="F:molybdopterin cofactor binding"/>
    <property type="evidence" value="ECO:0007669"/>
    <property type="project" value="TreeGrafter"/>
</dbReference>
<dbReference type="InterPro" id="IPR008335">
    <property type="entry name" value="Mopterin_OxRdtase_euk"/>
</dbReference>
<dbReference type="PANTHER" id="PTHR19372">
    <property type="entry name" value="SULFITE REDUCTASE"/>
    <property type="match status" value="1"/>
</dbReference>
<dbReference type="SUPFAM" id="SSF56524">
    <property type="entry name" value="Oxidoreductase molybdopterin-binding domain"/>
    <property type="match status" value="1"/>
</dbReference>
<protein>
    <submittedName>
        <fullName evidence="7">Sulfite oxidase</fullName>
    </submittedName>
</protein>
<gene>
    <name evidence="7" type="ORF">SAMN04487820_105242</name>
</gene>
<dbReference type="PANTHER" id="PTHR19372:SF7">
    <property type="entry name" value="SULFITE OXIDASE, MITOCHONDRIAL"/>
    <property type="match status" value="1"/>
</dbReference>
<dbReference type="FunFam" id="3.90.420.10:FF:000002">
    <property type="entry name" value="sulfite oxidase, mitochondrial"/>
    <property type="match status" value="1"/>
</dbReference>
<dbReference type="Pfam" id="PF03404">
    <property type="entry name" value="Mo-co_dimer"/>
    <property type="match status" value="1"/>
</dbReference>
<evidence type="ECO:0000313" key="7">
    <source>
        <dbReference type="EMBL" id="SDK20846.1"/>
    </source>
</evidence>
<dbReference type="InterPro" id="IPR005066">
    <property type="entry name" value="MoCF_OxRdtse_dimer"/>
</dbReference>
<dbReference type="Proteomes" id="UP000199213">
    <property type="component" value="Unassembled WGS sequence"/>
</dbReference>
<dbReference type="PRINTS" id="PR00407">
    <property type="entry name" value="EUMOPTERIN"/>
</dbReference>
<dbReference type="InterPro" id="IPR000572">
    <property type="entry name" value="OxRdtase_Mopterin-bd_dom"/>
</dbReference>
<keyword evidence="8" id="KW-1185">Reference proteome</keyword>
<organism evidence="7 8">
    <name type="scientific">Actinopolyspora mzabensis</name>
    <dbReference type="NCBI Taxonomy" id="995066"/>
    <lineage>
        <taxon>Bacteria</taxon>
        <taxon>Bacillati</taxon>
        <taxon>Actinomycetota</taxon>
        <taxon>Actinomycetes</taxon>
        <taxon>Actinopolysporales</taxon>
        <taxon>Actinopolysporaceae</taxon>
        <taxon>Actinopolyspora</taxon>
    </lineage>
</organism>
<sequence>MLWGKREDMIVHAVEPLNVEPPRAALAASIVTDTGTFFVRNHGPVPEVEPREWRLRVQGEVEHSLELSLPELRSRFPVREMVATIQCAGNRRDGLMRVRDIPGELPWGAGAVSTATWTGVRLRDVLAAAAPTAHAEHVEFEARDVSRIASPPQRFGGSVPMVKAQGDEVLLAWEMNGEPLPAVHGAPLRVVVPGYIGARSVKWVDRITVSPRPSDNFFHTTAYRLLPAEADPGIPGHEMGFSLGPLAVNSDVLVPPEDEMLRAGPKTIRGYALAGEAHGITRVDVSTDEGRNWTQVTMEKQAAHWAWRHWHLTLDLPPGRIPINARAWDTSATVQPETPIQLWNPKGYMNNAWAHRVLWVRR</sequence>
<feature type="domain" description="Oxidoreductase molybdopterin-binding" evidence="5">
    <location>
        <begin position="42"/>
        <end position="217"/>
    </location>
</feature>
<dbReference type="CDD" id="cd02110">
    <property type="entry name" value="SO_family_Moco_dimer"/>
    <property type="match status" value="1"/>
</dbReference>
<comment type="cofactor">
    <cofactor evidence="1">
        <name>Mo-molybdopterin</name>
        <dbReference type="ChEBI" id="CHEBI:71302"/>
    </cofactor>
</comment>
<dbReference type="InterPro" id="IPR036374">
    <property type="entry name" value="OxRdtase_Mopterin-bd_sf"/>
</dbReference>
<keyword evidence="3" id="KW-0479">Metal-binding</keyword>
<keyword evidence="2" id="KW-0500">Molybdenum</keyword>
<dbReference type="AlphaFoldDB" id="A0A1G9A0H3"/>
<dbReference type="Gene3D" id="2.60.40.650">
    <property type="match status" value="1"/>
</dbReference>
<evidence type="ECO:0000256" key="3">
    <source>
        <dbReference type="ARBA" id="ARBA00022723"/>
    </source>
</evidence>
<dbReference type="Gene3D" id="3.90.420.10">
    <property type="entry name" value="Oxidoreductase, molybdopterin-binding domain"/>
    <property type="match status" value="1"/>
</dbReference>
<dbReference type="InterPro" id="IPR014756">
    <property type="entry name" value="Ig_E-set"/>
</dbReference>
<evidence type="ECO:0000256" key="2">
    <source>
        <dbReference type="ARBA" id="ARBA00022505"/>
    </source>
</evidence>
<evidence type="ECO:0000313" key="8">
    <source>
        <dbReference type="Proteomes" id="UP000199213"/>
    </source>
</evidence>
<evidence type="ECO:0000259" key="5">
    <source>
        <dbReference type="Pfam" id="PF00174"/>
    </source>
</evidence>